<comment type="subunit">
    <text evidence="2">DNA polymerase III contains a core (composed of alpha, epsilon and theta chains) that associates with a tau subunit. This core dimerizes to form the POLIII' complex. PolIII' associates with the gamma complex (composed of gamma, delta, delta', psi and chi chains) and with the beta chain to form the complete DNA polymerase III complex.</text>
</comment>
<dbReference type="InterPro" id="IPR013520">
    <property type="entry name" value="Ribonucl_H"/>
</dbReference>
<accession>A0A238U9R1</accession>
<evidence type="ECO:0000259" key="3">
    <source>
        <dbReference type="PROSITE" id="PS50164"/>
    </source>
</evidence>
<sequence length="365" mass="42433">MYVILDIETTGGKFNEEGITEIAVYKFDGHSIVDQFITLVNPEKEIQEFVVSLTGINNKMLRNAPKFHEIAKRIVEITENCIIVAHNAAFDYRMLKTEFNRLGYNYFRNTLCTVSLSKKLIPEQPSYSLGKLCRNLGIPVTDRHRANGDALATVKLFQLLLEKDKEKNIVQQTIKYVDNRNHKLKIKNILDDLPEEEGIYYVHNEEGNVIFIGRGKNIRFEANKLFLKQSKRALKIKDKVDSITFENTGNELFTRLKYYLQLDTLKPKYNIIRKRKMTEKNFGHDHFIFISKGRIPEENAVILVENNEVIGYAYTNLSYQTNKIEILKNILTPVKNKMLAKTIIKNYLTTNNADKIVRYELENNL</sequence>
<dbReference type="Proteomes" id="UP000215214">
    <property type="component" value="Chromosome TJEJU"/>
</dbReference>
<dbReference type="InterPro" id="IPR035901">
    <property type="entry name" value="GIY-YIG_endonuc_sf"/>
</dbReference>
<dbReference type="OrthoDB" id="9803913at2"/>
<protein>
    <submittedName>
        <fullName evidence="4">DNA polymerase III subunit</fullName>
    </submittedName>
</protein>
<evidence type="ECO:0000256" key="1">
    <source>
        <dbReference type="ARBA" id="ARBA00025483"/>
    </source>
</evidence>
<dbReference type="GO" id="GO:0045004">
    <property type="term" value="P:DNA replication proofreading"/>
    <property type="evidence" value="ECO:0007669"/>
    <property type="project" value="TreeGrafter"/>
</dbReference>
<dbReference type="PANTHER" id="PTHR30231">
    <property type="entry name" value="DNA POLYMERASE III SUBUNIT EPSILON"/>
    <property type="match status" value="1"/>
</dbReference>
<dbReference type="KEGG" id="tje:TJEJU_2228"/>
<dbReference type="SUPFAM" id="SSF53098">
    <property type="entry name" value="Ribonuclease H-like"/>
    <property type="match status" value="1"/>
</dbReference>
<dbReference type="Gene3D" id="3.30.420.10">
    <property type="entry name" value="Ribonuclease H-like superfamily/Ribonuclease H"/>
    <property type="match status" value="1"/>
</dbReference>
<dbReference type="InterPro" id="IPR012337">
    <property type="entry name" value="RNaseH-like_sf"/>
</dbReference>
<dbReference type="GO" id="GO:0003677">
    <property type="term" value="F:DNA binding"/>
    <property type="evidence" value="ECO:0007669"/>
    <property type="project" value="InterPro"/>
</dbReference>
<reference evidence="4 5" key="1">
    <citation type="submission" date="2017-07" db="EMBL/GenBank/DDBJ databases">
        <authorList>
            <person name="Sun Z.S."/>
            <person name="Albrecht U."/>
            <person name="Echele G."/>
            <person name="Lee C.C."/>
        </authorList>
    </citation>
    <scope>NUCLEOTIDE SEQUENCE [LARGE SCALE GENOMIC DNA]</scope>
    <source>
        <strain evidence="5">type strain: KCTC 22618</strain>
    </source>
</reference>
<dbReference type="NCBIfam" id="TIGR00573">
    <property type="entry name" value="dnaq"/>
    <property type="match status" value="1"/>
</dbReference>
<dbReference type="InterPro" id="IPR036397">
    <property type="entry name" value="RNaseH_sf"/>
</dbReference>
<organism evidence="4 5">
    <name type="scientific">Tenacibaculum jejuense</name>
    <dbReference type="NCBI Taxonomy" id="584609"/>
    <lineage>
        <taxon>Bacteria</taxon>
        <taxon>Pseudomonadati</taxon>
        <taxon>Bacteroidota</taxon>
        <taxon>Flavobacteriia</taxon>
        <taxon>Flavobacteriales</taxon>
        <taxon>Flavobacteriaceae</taxon>
        <taxon>Tenacibaculum</taxon>
    </lineage>
</organism>
<comment type="function">
    <text evidence="1">DNA polymerase III is a complex, multichain enzyme responsible for most of the replicative synthesis in bacteria. The epsilon subunit contain the editing function and is a proofreading 3'-5' exonuclease.</text>
</comment>
<dbReference type="GO" id="GO:0005829">
    <property type="term" value="C:cytosol"/>
    <property type="evidence" value="ECO:0007669"/>
    <property type="project" value="TreeGrafter"/>
</dbReference>
<proteinExistence type="predicted"/>
<evidence type="ECO:0000256" key="2">
    <source>
        <dbReference type="ARBA" id="ARBA00026073"/>
    </source>
</evidence>
<dbReference type="Gene3D" id="3.40.1440.10">
    <property type="entry name" value="GIY-YIG endonuclease"/>
    <property type="match status" value="1"/>
</dbReference>
<dbReference type="SMART" id="SM00479">
    <property type="entry name" value="EXOIII"/>
    <property type="match status" value="1"/>
</dbReference>
<evidence type="ECO:0000313" key="4">
    <source>
        <dbReference type="EMBL" id="SNR15917.1"/>
    </source>
</evidence>
<dbReference type="GO" id="GO:0008408">
    <property type="term" value="F:3'-5' exonuclease activity"/>
    <property type="evidence" value="ECO:0007669"/>
    <property type="project" value="TreeGrafter"/>
</dbReference>
<dbReference type="EMBL" id="LT899436">
    <property type="protein sequence ID" value="SNR15917.1"/>
    <property type="molecule type" value="Genomic_DNA"/>
</dbReference>
<dbReference type="CDD" id="cd06127">
    <property type="entry name" value="DEDDh"/>
    <property type="match status" value="1"/>
</dbReference>
<dbReference type="GO" id="GO:0003887">
    <property type="term" value="F:DNA-directed DNA polymerase activity"/>
    <property type="evidence" value="ECO:0007669"/>
    <property type="project" value="InterPro"/>
</dbReference>
<dbReference type="InterPro" id="IPR000305">
    <property type="entry name" value="GIY-YIG_endonuc"/>
</dbReference>
<gene>
    <name evidence="4" type="ORF">TJEJU_2228</name>
</gene>
<dbReference type="AlphaFoldDB" id="A0A238U9R1"/>
<name>A0A238U9R1_9FLAO</name>
<dbReference type="InterPro" id="IPR006054">
    <property type="entry name" value="DnaQ"/>
</dbReference>
<dbReference type="RefSeq" id="WP_095072066.1">
    <property type="nucleotide sequence ID" value="NZ_LT899436.1"/>
</dbReference>
<dbReference type="PANTHER" id="PTHR30231:SF41">
    <property type="entry name" value="DNA POLYMERASE III SUBUNIT EPSILON"/>
    <property type="match status" value="1"/>
</dbReference>
<dbReference type="PROSITE" id="PS50164">
    <property type="entry name" value="GIY_YIG"/>
    <property type="match status" value="1"/>
</dbReference>
<keyword evidence="5" id="KW-1185">Reference proteome</keyword>
<feature type="domain" description="GIY-YIG" evidence="3">
    <location>
        <begin position="195"/>
        <end position="271"/>
    </location>
</feature>
<dbReference type="FunFam" id="3.30.420.10:FF:000045">
    <property type="entry name" value="3'-5' exonuclease DinG"/>
    <property type="match status" value="1"/>
</dbReference>
<dbReference type="Pfam" id="PF00929">
    <property type="entry name" value="RNase_T"/>
    <property type="match status" value="1"/>
</dbReference>
<evidence type="ECO:0000313" key="5">
    <source>
        <dbReference type="Proteomes" id="UP000215214"/>
    </source>
</evidence>